<gene>
    <name evidence="1" type="ORF">Ciccas_006129</name>
</gene>
<keyword evidence="2" id="KW-1185">Reference proteome</keyword>
<protein>
    <submittedName>
        <fullName evidence="1">Uncharacterized protein</fullName>
    </submittedName>
</protein>
<accession>A0ABD2Q6P2</accession>
<evidence type="ECO:0000313" key="1">
    <source>
        <dbReference type="EMBL" id="KAL3315240.1"/>
    </source>
</evidence>
<reference evidence="1 2" key="1">
    <citation type="submission" date="2024-11" db="EMBL/GenBank/DDBJ databases">
        <title>Adaptive evolution of stress response genes in parasites aligns with host niche diversity.</title>
        <authorList>
            <person name="Hahn C."/>
            <person name="Resl P."/>
        </authorList>
    </citation>
    <scope>NUCLEOTIDE SEQUENCE [LARGE SCALE GENOMIC DNA]</scope>
    <source>
        <strain evidence="1">EGGRZ-B1_66</strain>
        <tissue evidence="1">Body</tissue>
    </source>
</reference>
<dbReference type="AlphaFoldDB" id="A0ABD2Q6P2"/>
<organism evidence="1 2">
    <name type="scientific">Cichlidogyrus casuarinus</name>
    <dbReference type="NCBI Taxonomy" id="1844966"/>
    <lineage>
        <taxon>Eukaryota</taxon>
        <taxon>Metazoa</taxon>
        <taxon>Spiralia</taxon>
        <taxon>Lophotrochozoa</taxon>
        <taxon>Platyhelminthes</taxon>
        <taxon>Monogenea</taxon>
        <taxon>Monopisthocotylea</taxon>
        <taxon>Dactylogyridea</taxon>
        <taxon>Ancyrocephalidae</taxon>
        <taxon>Cichlidogyrus</taxon>
    </lineage>
</organism>
<comment type="caution">
    <text evidence="1">The sequence shown here is derived from an EMBL/GenBank/DDBJ whole genome shotgun (WGS) entry which is preliminary data.</text>
</comment>
<sequence length="116" mass="13356">MMCLYFVYHVISTPCDITAILALPQASKCCCNKEGLILIMSQLDQTAVDFPRIDEFRGSEIMAFSCLQILKLFRKGCYAIEIPLPPYDEYKRTSALSKLRQDFKEFSDGWDNSFTF</sequence>
<dbReference type="EMBL" id="JBJKFK010000794">
    <property type="protein sequence ID" value="KAL3315240.1"/>
    <property type="molecule type" value="Genomic_DNA"/>
</dbReference>
<evidence type="ECO:0000313" key="2">
    <source>
        <dbReference type="Proteomes" id="UP001626550"/>
    </source>
</evidence>
<proteinExistence type="predicted"/>
<name>A0ABD2Q6P2_9PLAT</name>
<dbReference type="Proteomes" id="UP001626550">
    <property type="component" value="Unassembled WGS sequence"/>
</dbReference>